<dbReference type="EMBL" id="MHRF01000008">
    <property type="protein sequence ID" value="OHA18078.1"/>
    <property type="molecule type" value="Genomic_DNA"/>
</dbReference>
<organism evidence="8 9">
    <name type="scientific">Candidatus Taylorbacteria bacterium RIFCSPHIGHO2_01_FULL_46_22b</name>
    <dbReference type="NCBI Taxonomy" id="1802301"/>
    <lineage>
        <taxon>Bacteria</taxon>
        <taxon>Candidatus Tayloriibacteriota</taxon>
    </lineage>
</organism>
<feature type="region of interest" description="Disordered" evidence="5">
    <location>
        <begin position="366"/>
        <end position="386"/>
    </location>
</feature>
<dbReference type="InterPro" id="IPR028081">
    <property type="entry name" value="Leu-bd"/>
</dbReference>
<dbReference type="STRING" id="1802301.A2664_00045"/>
<comment type="similarity">
    <text evidence="1">Belongs to the leucine-binding protein family.</text>
</comment>
<keyword evidence="6" id="KW-0812">Transmembrane</keyword>
<comment type="caution">
    <text evidence="8">The sequence shown here is derived from an EMBL/GenBank/DDBJ whole genome shotgun (WGS) entry which is preliminary data.</text>
</comment>
<dbReference type="InterPro" id="IPR028082">
    <property type="entry name" value="Peripla_BP_I"/>
</dbReference>
<accession>A0A1G2M2H2</accession>
<dbReference type="PANTHER" id="PTHR30483">
    <property type="entry name" value="LEUCINE-SPECIFIC-BINDING PROTEIN"/>
    <property type="match status" value="1"/>
</dbReference>
<keyword evidence="6" id="KW-0472">Membrane</keyword>
<dbReference type="CDD" id="cd19984">
    <property type="entry name" value="PBP1_ABC_ligand_binding-like"/>
    <property type="match status" value="1"/>
</dbReference>
<evidence type="ECO:0000256" key="1">
    <source>
        <dbReference type="ARBA" id="ARBA00010062"/>
    </source>
</evidence>
<keyword evidence="6" id="KW-1133">Transmembrane helix</keyword>
<dbReference type="GO" id="GO:0006865">
    <property type="term" value="P:amino acid transport"/>
    <property type="evidence" value="ECO:0007669"/>
    <property type="project" value="UniProtKB-KW"/>
</dbReference>
<reference evidence="8 9" key="1">
    <citation type="journal article" date="2016" name="Nat. Commun.">
        <title>Thousands of microbial genomes shed light on interconnected biogeochemical processes in an aquifer system.</title>
        <authorList>
            <person name="Anantharaman K."/>
            <person name="Brown C.T."/>
            <person name="Hug L.A."/>
            <person name="Sharon I."/>
            <person name="Castelle C.J."/>
            <person name="Probst A.J."/>
            <person name="Thomas B.C."/>
            <person name="Singh A."/>
            <person name="Wilkins M.J."/>
            <person name="Karaoz U."/>
            <person name="Brodie E.L."/>
            <person name="Williams K.H."/>
            <person name="Hubbard S.S."/>
            <person name="Banfield J.F."/>
        </authorList>
    </citation>
    <scope>NUCLEOTIDE SEQUENCE [LARGE SCALE GENOMIC DNA]</scope>
</reference>
<evidence type="ECO:0000313" key="8">
    <source>
        <dbReference type="EMBL" id="OHA18078.1"/>
    </source>
</evidence>
<dbReference type="AlphaFoldDB" id="A0A1G2M2H2"/>
<dbReference type="Proteomes" id="UP000178873">
    <property type="component" value="Unassembled WGS sequence"/>
</dbReference>
<dbReference type="InterPro" id="IPR051010">
    <property type="entry name" value="BCAA_transport"/>
</dbReference>
<proteinExistence type="inferred from homology"/>
<feature type="transmembrane region" description="Helical" evidence="6">
    <location>
        <begin position="9"/>
        <end position="28"/>
    </location>
</feature>
<protein>
    <recommendedName>
        <fullName evidence="7">Leucine-binding protein domain-containing protein</fullName>
    </recommendedName>
</protein>
<sequence length="386" mass="41204">MERVNRGSALMWVIVALVVVVGGFSILGGKGGAPSTETGPIKIGVIGPLTGDAAIYGEPFRNTVQLAIDEINATGGIGGRQVEAIYEDGQCNGKEGANAAQKLVNVDKVQAIIGGVCSGETLTVVPIAEKGRVVVVSPSASSPALTGISPYFFRPYPSDASQGNVLANIAYTDKGWKKVAVIQEQVDYAVGLYKVFNQVFSGLGGKTVKEEFSSNVTDFRSVLTKLKAEKPDALFVLTQTAASTQRILKQMEELNWKPQIILDEASAGDKETLTTYKSQLEGALTSEFIPDLSNAKLQKLMSDYKAKYGTELPYLGYMAPAYDIVYILKDGIASVGYNGEKLATWSRTIKDWQGASGSVTISSDGDRVGGYSSEVVHDGKTEPYKK</sequence>
<evidence type="ECO:0000256" key="2">
    <source>
        <dbReference type="ARBA" id="ARBA00022448"/>
    </source>
</evidence>
<dbReference type="InterPro" id="IPR000709">
    <property type="entry name" value="Leu_Ile_Val-bd"/>
</dbReference>
<evidence type="ECO:0000256" key="5">
    <source>
        <dbReference type="SAM" id="MobiDB-lite"/>
    </source>
</evidence>
<dbReference type="Pfam" id="PF13458">
    <property type="entry name" value="Peripla_BP_6"/>
    <property type="match status" value="1"/>
</dbReference>
<dbReference type="PRINTS" id="PR00337">
    <property type="entry name" value="LEUILEVALBP"/>
</dbReference>
<evidence type="ECO:0000256" key="3">
    <source>
        <dbReference type="ARBA" id="ARBA00022729"/>
    </source>
</evidence>
<evidence type="ECO:0000256" key="6">
    <source>
        <dbReference type="SAM" id="Phobius"/>
    </source>
</evidence>
<gene>
    <name evidence="8" type="ORF">A2664_00045</name>
</gene>
<dbReference type="SUPFAM" id="SSF53822">
    <property type="entry name" value="Periplasmic binding protein-like I"/>
    <property type="match status" value="1"/>
</dbReference>
<feature type="domain" description="Leucine-binding protein" evidence="7">
    <location>
        <begin position="40"/>
        <end position="364"/>
    </location>
</feature>
<keyword evidence="3" id="KW-0732">Signal</keyword>
<keyword evidence="2" id="KW-0813">Transport</keyword>
<dbReference type="Gene3D" id="3.40.50.2300">
    <property type="match status" value="2"/>
</dbReference>
<dbReference type="PANTHER" id="PTHR30483:SF6">
    <property type="entry name" value="PERIPLASMIC BINDING PROTEIN OF ABC TRANSPORTER FOR NATURAL AMINO ACIDS"/>
    <property type="match status" value="1"/>
</dbReference>
<keyword evidence="4" id="KW-0029">Amino-acid transport</keyword>
<evidence type="ECO:0000259" key="7">
    <source>
        <dbReference type="Pfam" id="PF13458"/>
    </source>
</evidence>
<evidence type="ECO:0000313" key="9">
    <source>
        <dbReference type="Proteomes" id="UP000178873"/>
    </source>
</evidence>
<feature type="compositionally biased region" description="Basic and acidic residues" evidence="5">
    <location>
        <begin position="375"/>
        <end position="386"/>
    </location>
</feature>
<evidence type="ECO:0000256" key="4">
    <source>
        <dbReference type="ARBA" id="ARBA00022970"/>
    </source>
</evidence>
<name>A0A1G2M2H2_9BACT</name>